<dbReference type="InterPro" id="IPR011701">
    <property type="entry name" value="MFS"/>
</dbReference>
<feature type="transmembrane region" description="Helical" evidence="6">
    <location>
        <begin position="99"/>
        <end position="127"/>
    </location>
</feature>
<dbReference type="RefSeq" id="XP_062731189.1">
    <property type="nucleotide sequence ID" value="XM_062879930.1"/>
</dbReference>
<reference evidence="9 10" key="1">
    <citation type="journal article" date="2023" name="bioRxiv">
        <title>High-quality genome assemblies of four members of thePodospora anserinaspecies complex.</title>
        <authorList>
            <person name="Ament-Velasquez S.L."/>
            <person name="Vogan A.A."/>
            <person name="Wallerman O."/>
            <person name="Hartmann F."/>
            <person name="Gautier V."/>
            <person name="Silar P."/>
            <person name="Giraud T."/>
            <person name="Johannesson H."/>
        </authorList>
    </citation>
    <scope>NUCLEOTIDE SEQUENCE [LARGE SCALE GENOMIC DNA]</scope>
    <source>
        <strain evidence="9 10">CBS 112042</strain>
    </source>
</reference>
<keyword evidence="4 6" id="KW-0472">Membrane</keyword>
<evidence type="ECO:0000313" key="10">
    <source>
        <dbReference type="Proteomes" id="UP001322138"/>
    </source>
</evidence>
<evidence type="ECO:0000256" key="1">
    <source>
        <dbReference type="ARBA" id="ARBA00004141"/>
    </source>
</evidence>
<feature type="chain" id="PRO_5045988782" description="Major facilitator superfamily (MFS) profile domain-containing protein" evidence="7">
    <location>
        <begin position="25"/>
        <end position="577"/>
    </location>
</feature>
<accession>A0ABR0FE21</accession>
<dbReference type="InterPro" id="IPR020846">
    <property type="entry name" value="MFS_dom"/>
</dbReference>
<dbReference type="PANTHER" id="PTHR23502">
    <property type="entry name" value="MAJOR FACILITATOR SUPERFAMILY"/>
    <property type="match status" value="1"/>
</dbReference>
<evidence type="ECO:0000256" key="2">
    <source>
        <dbReference type="ARBA" id="ARBA00022692"/>
    </source>
</evidence>
<keyword evidence="2 6" id="KW-0812">Transmembrane</keyword>
<feature type="transmembrane region" description="Helical" evidence="6">
    <location>
        <begin position="461"/>
        <end position="486"/>
    </location>
</feature>
<evidence type="ECO:0000259" key="8">
    <source>
        <dbReference type="PROSITE" id="PS50850"/>
    </source>
</evidence>
<feature type="transmembrane region" description="Helical" evidence="6">
    <location>
        <begin position="498"/>
        <end position="517"/>
    </location>
</feature>
<dbReference type="EMBL" id="JAFFGZ010000007">
    <property type="protein sequence ID" value="KAK4642213.1"/>
    <property type="molecule type" value="Genomic_DNA"/>
</dbReference>
<protein>
    <recommendedName>
        <fullName evidence="8">Major facilitator superfamily (MFS) profile domain-containing protein</fullName>
    </recommendedName>
</protein>
<feature type="compositionally biased region" description="Polar residues" evidence="5">
    <location>
        <begin position="286"/>
        <end position="296"/>
    </location>
</feature>
<evidence type="ECO:0000256" key="7">
    <source>
        <dbReference type="SAM" id="SignalP"/>
    </source>
</evidence>
<keyword evidence="10" id="KW-1185">Reference proteome</keyword>
<comment type="subcellular location">
    <subcellularLocation>
        <location evidence="1">Membrane</location>
        <topology evidence="1">Multi-pass membrane protein</topology>
    </subcellularLocation>
</comment>
<organism evidence="9 10">
    <name type="scientific">Podospora bellae-mahoneyi</name>
    <dbReference type="NCBI Taxonomy" id="2093777"/>
    <lineage>
        <taxon>Eukaryota</taxon>
        <taxon>Fungi</taxon>
        <taxon>Dikarya</taxon>
        <taxon>Ascomycota</taxon>
        <taxon>Pezizomycotina</taxon>
        <taxon>Sordariomycetes</taxon>
        <taxon>Sordariomycetidae</taxon>
        <taxon>Sordariales</taxon>
        <taxon>Podosporaceae</taxon>
        <taxon>Podospora</taxon>
    </lineage>
</organism>
<feature type="domain" description="Major facilitator superfamily (MFS) profile" evidence="8">
    <location>
        <begin position="97"/>
        <end position="555"/>
    </location>
</feature>
<feature type="transmembrane region" description="Helical" evidence="6">
    <location>
        <begin position="523"/>
        <end position="550"/>
    </location>
</feature>
<dbReference type="Proteomes" id="UP001322138">
    <property type="component" value="Unassembled WGS sequence"/>
</dbReference>
<evidence type="ECO:0000256" key="4">
    <source>
        <dbReference type="ARBA" id="ARBA00023136"/>
    </source>
</evidence>
<comment type="caution">
    <text evidence="9">The sequence shown here is derived from an EMBL/GenBank/DDBJ whole genome shotgun (WGS) entry which is preliminary data.</text>
</comment>
<feature type="transmembrane region" description="Helical" evidence="6">
    <location>
        <begin position="348"/>
        <end position="372"/>
    </location>
</feature>
<dbReference type="Pfam" id="PF07690">
    <property type="entry name" value="MFS_1"/>
    <property type="match status" value="1"/>
</dbReference>
<feature type="transmembrane region" description="Helical" evidence="6">
    <location>
        <begin position="252"/>
        <end position="274"/>
    </location>
</feature>
<evidence type="ECO:0000313" key="9">
    <source>
        <dbReference type="EMBL" id="KAK4642213.1"/>
    </source>
</evidence>
<evidence type="ECO:0000256" key="3">
    <source>
        <dbReference type="ARBA" id="ARBA00022989"/>
    </source>
</evidence>
<dbReference type="GeneID" id="87899412"/>
<dbReference type="PROSITE" id="PS50850">
    <property type="entry name" value="MFS"/>
    <property type="match status" value="1"/>
</dbReference>
<name>A0ABR0FE21_9PEZI</name>
<feature type="transmembrane region" description="Helical" evidence="6">
    <location>
        <begin position="432"/>
        <end position="455"/>
    </location>
</feature>
<dbReference type="PANTHER" id="PTHR23502:SF160">
    <property type="entry name" value="MAJOR FACILITATOR SUPERFAMILY (MFS) PROFILE DOMAIN-CONTAINING PROTEIN-RELATED"/>
    <property type="match status" value="1"/>
</dbReference>
<evidence type="ECO:0000256" key="6">
    <source>
        <dbReference type="SAM" id="Phobius"/>
    </source>
</evidence>
<keyword evidence="7" id="KW-0732">Signal</keyword>
<feature type="transmembrane region" description="Helical" evidence="6">
    <location>
        <begin position="225"/>
        <end position="246"/>
    </location>
</feature>
<evidence type="ECO:0000256" key="5">
    <source>
        <dbReference type="SAM" id="MobiDB-lite"/>
    </source>
</evidence>
<dbReference type="InterPro" id="IPR036259">
    <property type="entry name" value="MFS_trans_sf"/>
</dbReference>
<gene>
    <name evidence="9" type="ORF">QC761_507090</name>
</gene>
<dbReference type="SUPFAM" id="SSF103473">
    <property type="entry name" value="MFS general substrate transporter"/>
    <property type="match status" value="1"/>
</dbReference>
<proteinExistence type="predicted"/>
<feature type="signal peptide" evidence="7">
    <location>
        <begin position="1"/>
        <end position="24"/>
    </location>
</feature>
<feature type="transmembrane region" description="Helical" evidence="6">
    <location>
        <begin position="392"/>
        <end position="411"/>
    </location>
</feature>
<feature type="region of interest" description="Disordered" evidence="5">
    <location>
        <begin position="282"/>
        <end position="316"/>
    </location>
</feature>
<dbReference type="Gene3D" id="1.20.1250.20">
    <property type="entry name" value="MFS general substrate transporter like domains"/>
    <property type="match status" value="1"/>
</dbReference>
<sequence length="577" mass="63446">MALPALTTVLCLFSPLLLTAIASAREKRPNLTMGAPGPVTAHSGGRRLVHSHAKECDIPGTVDLSVREGDDTAYGQALYPVPAEDPNDPLQWSPIRKTLILVVCSLYSFLSNSALLGPSVYIGIFAAEFNTSFTDASNLISYANLAFGFGSLLLVPSYHKFGRRPVMLGSLILYCGGLLACSQVQTYSGLMAARVVHCFGASVCEALPVQLVNDIFFLHERGKRLGYYTVCLCFGATGPLFAGYMLNGGHSWRLFFWVEFAFGAALFILAFLVVEETLYHRKPPVGSSSPERQSLESGEEKPTAVESTTPETGAAIPPRKTFVQSLKFWGVYEKDADFLLMIARSFTYFLVPHVLWVITTYGIYIGLGALTFNYIFPLKITAPPYNWSQLDSGLIAVASFLGYLLAIPFTPSSDRLAARLTRKNKGIREAEMRLGVMLPVMLLAPAGLIVFGFAAERDLHWVAYFAGVVMCNFCSYFYFTFTLAYAIDSYTSNISEMLIAMNLGKQAISFGMGLDLLDWVTRHGYAVMIAGVFGAILLANNLALLVFMLYGKRIRAFMSTTWLARVHRESVREVATH</sequence>
<feature type="transmembrane region" description="Helical" evidence="6">
    <location>
        <begin position="139"/>
        <end position="159"/>
    </location>
</feature>
<keyword evidence="3 6" id="KW-1133">Transmembrane helix</keyword>